<dbReference type="Pfam" id="PF12796">
    <property type="entry name" value="Ank_2"/>
    <property type="match status" value="1"/>
</dbReference>
<dbReference type="SUPFAM" id="SSF48403">
    <property type="entry name" value="Ankyrin repeat"/>
    <property type="match status" value="1"/>
</dbReference>
<dbReference type="EMBL" id="JAPXFL010000001">
    <property type="protein sequence ID" value="KAK9512271.1"/>
    <property type="molecule type" value="Genomic_DNA"/>
</dbReference>
<dbReference type="Pfam" id="PF22945">
    <property type="entry name" value="LEM-3_GIY-YIG"/>
    <property type="match status" value="1"/>
</dbReference>
<dbReference type="GO" id="GO:0000724">
    <property type="term" value="P:double-strand break repair via homologous recombination"/>
    <property type="evidence" value="ECO:0007669"/>
    <property type="project" value="TreeGrafter"/>
</dbReference>
<dbReference type="GO" id="GO:0004520">
    <property type="term" value="F:DNA endonuclease activity"/>
    <property type="evidence" value="ECO:0007669"/>
    <property type="project" value="TreeGrafter"/>
</dbReference>
<reference evidence="3 4" key="1">
    <citation type="submission" date="2022-12" db="EMBL/GenBank/DDBJ databases">
        <title>Chromosome-level genome assembly of true bugs.</title>
        <authorList>
            <person name="Ma L."/>
            <person name="Li H."/>
        </authorList>
    </citation>
    <scope>NUCLEOTIDE SEQUENCE [LARGE SCALE GENOMIC DNA]</scope>
    <source>
        <strain evidence="3">Lab_2022b</strain>
    </source>
</reference>
<dbReference type="PROSITE" id="PS50954">
    <property type="entry name" value="LEM"/>
    <property type="match status" value="1"/>
</dbReference>
<evidence type="ECO:0000313" key="3">
    <source>
        <dbReference type="EMBL" id="KAK9512271.1"/>
    </source>
</evidence>
<evidence type="ECO:0000256" key="1">
    <source>
        <dbReference type="PROSITE-ProRule" id="PRU00023"/>
    </source>
</evidence>
<dbReference type="PROSITE" id="PS50297">
    <property type="entry name" value="ANK_REP_REGION"/>
    <property type="match status" value="1"/>
</dbReference>
<dbReference type="InterPro" id="IPR002110">
    <property type="entry name" value="Ankyrin_rpt"/>
</dbReference>
<dbReference type="Pfam" id="PF03020">
    <property type="entry name" value="LEM"/>
    <property type="match status" value="1"/>
</dbReference>
<dbReference type="PANTHER" id="PTHR46427:SF1">
    <property type="entry name" value="ANKYRIN REPEAT AND LEM DOMAIN-CONTAINING PROTEIN 1"/>
    <property type="match status" value="1"/>
</dbReference>
<protein>
    <recommendedName>
        <fullName evidence="2">LEM domain-containing protein</fullName>
    </recommendedName>
</protein>
<dbReference type="CDD" id="cd10454">
    <property type="entry name" value="GIY-YIG_COG3680_Meta"/>
    <property type="match status" value="1"/>
</dbReference>
<sequence>MSLEQKLRKKYLSYILFDSLDDGNLRNIQYLLAVKKADPNGYLEDLDLCPMHCAVGAGTEDFAYQATYLCLKYGGDPNIRNSEGTTPLHLAAWWGRRKVAELLLMHGGDPLIKDADDNNALDLALANDQEHLYSRFIVHQWMPQKAQICSGQTGQENKVNNISLNERMQNQEWIKFAAEPTAQKTEVNNISLNGRMQNQEWIKFVAEQTAQKTENLNSDKDKPKKNFKSNEFDRFSFTDIESELNFVEIYVPELIQPNITPRKISISRSSSDVSHMLRIRSSRCSSSSTLTKCSSLQSLPSIKSEGSAKSWATEYVRGELKKLKIFHGPVVKTTKRLYIRQLKRFMKNPEKSKLIGSNDDGFNEVISNTFGPRLPELLSKWSPIIDELVQSCLEQPGRGSKERCFFTYILLDPFITCKLPDRVQNLTQWEAWTTFIKAIFYVGKGKNSRPLAHLYDAMKTTRNKTSEKIARIRYIWSSGSGVICVQAFHNLTEGEAFNREAAMIDALHGHPMLTNQQAGDYSGKVKYWSMKQKRRLGVLLLYRAMRIYIADHEREILPEHLKS</sequence>
<organism evidence="3 4">
    <name type="scientific">Rhynocoris fuscipes</name>
    <dbReference type="NCBI Taxonomy" id="488301"/>
    <lineage>
        <taxon>Eukaryota</taxon>
        <taxon>Metazoa</taxon>
        <taxon>Ecdysozoa</taxon>
        <taxon>Arthropoda</taxon>
        <taxon>Hexapoda</taxon>
        <taxon>Insecta</taxon>
        <taxon>Pterygota</taxon>
        <taxon>Neoptera</taxon>
        <taxon>Paraneoptera</taxon>
        <taxon>Hemiptera</taxon>
        <taxon>Heteroptera</taxon>
        <taxon>Panheteroptera</taxon>
        <taxon>Cimicomorpha</taxon>
        <taxon>Reduviidae</taxon>
        <taxon>Harpactorinae</taxon>
        <taxon>Harpactorini</taxon>
        <taxon>Rhynocoris</taxon>
    </lineage>
</organism>
<keyword evidence="1" id="KW-0040">ANK repeat</keyword>
<evidence type="ECO:0000259" key="2">
    <source>
        <dbReference type="PROSITE" id="PS50954"/>
    </source>
</evidence>
<keyword evidence="4" id="KW-1185">Reference proteome</keyword>
<feature type="repeat" description="ANK" evidence="1">
    <location>
        <begin position="83"/>
        <end position="115"/>
    </location>
</feature>
<dbReference type="InterPro" id="IPR011015">
    <property type="entry name" value="LEM/LEM-like_dom_sf"/>
</dbReference>
<dbReference type="SMART" id="SM00248">
    <property type="entry name" value="ANK"/>
    <property type="match status" value="1"/>
</dbReference>
<evidence type="ECO:0000313" key="4">
    <source>
        <dbReference type="Proteomes" id="UP001461498"/>
    </source>
</evidence>
<dbReference type="SUPFAM" id="SSF63451">
    <property type="entry name" value="LEM domain"/>
    <property type="match status" value="1"/>
</dbReference>
<dbReference type="GO" id="GO:0005654">
    <property type="term" value="C:nucleoplasm"/>
    <property type="evidence" value="ECO:0007669"/>
    <property type="project" value="TreeGrafter"/>
</dbReference>
<comment type="caution">
    <text evidence="3">The sequence shown here is derived from an EMBL/GenBank/DDBJ whole genome shotgun (WGS) entry which is preliminary data.</text>
</comment>
<dbReference type="GO" id="GO:0005737">
    <property type="term" value="C:cytoplasm"/>
    <property type="evidence" value="ECO:0007669"/>
    <property type="project" value="TreeGrafter"/>
</dbReference>
<proteinExistence type="predicted"/>
<dbReference type="InterPro" id="IPR034998">
    <property type="entry name" value="ANKLE1"/>
</dbReference>
<accession>A0AAW1DMM7</accession>
<dbReference type="Gene3D" id="1.25.40.20">
    <property type="entry name" value="Ankyrin repeat-containing domain"/>
    <property type="match status" value="1"/>
</dbReference>
<dbReference type="CDD" id="cd12934">
    <property type="entry name" value="LEM"/>
    <property type="match status" value="1"/>
</dbReference>
<dbReference type="PROSITE" id="PS50088">
    <property type="entry name" value="ANK_REPEAT"/>
    <property type="match status" value="1"/>
</dbReference>
<gene>
    <name evidence="3" type="ORF">O3M35_000734</name>
</gene>
<dbReference type="InterPro" id="IPR003887">
    <property type="entry name" value="LEM_dom"/>
</dbReference>
<feature type="domain" description="LEM" evidence="2">
    <location>
        <begin position="305"/>
        <end position="349"/>
    </location>
</feature>
<dbReference type="Gene3D" id="1.10.720.40">
    <property type="match status" value="1"/>
</dbReference>
<dbReference type="PANTHER" id="PTHR46427">
    <property type="entry name" value="ANKYRIN REPEAT AND LEM DOMAIN-CONTAINING PROTEIN 1"/>
    <property type="match status" value="1"/>
</dbReference>
<name>A0AAW1DMM7_9HEMI</name>
<dbReference type="GO" id="GO:0000712">
    <property type="term" value="P:resolution of meiotic recombination intermediates"/>
    <property type="evidence" value="ECO:0007669"/>
    <property type="project" value="TreeGrafter"/>
</dbReference>
<dbReference type="AlphaFoldDB" id="A0AAW1DMM7"/>
<dbReference type="InterPro" id="IPR036770">
    <property type="entry name" value="Ankyrin_rpt-contain_sf"/>
</dbReference>
<dbReference type="Proteomes" id="UP001461498">
    <property type="component" value="Unassembled WGS sequence"/>
</dbReference>